<feature type="non-terminal residue" evidence="1">
    <location>
        <position position="28"/>
    </location>
</feature>
<protein>
    <submittedName>
        <fullName evidence="1">Uncharacterized protein</fullName>
    </submittedName>
</protein>
<evidence type="ECO:0000313" key="2">
    <source>
        <dbReference type="Proteomes" id="UP000265520"/>
    </source>
</evidence>
<comment type="caution">
    <text evidence="1">The sequence shown here is derived from an EMBL/GenBank/DDBJ whole genome shotgun (WGS) entry which is preliminary data.</text>
</comment>
<evidence type="ECO:0000313" key="1">
    <source>
        <dbReference type="EMBL" id="MCI72220.1"/>
    </source>
</evidence>
<organism evidence="1 2">
    <name type="scientific">Trifolium medium</name>
    <dbReference type="NCBI Taxonomy" id="97028"/>
    <lineage>
        <taxon>Eukaryota</taxon>
        <taxon>Viridiplantae</taxon>
        <taxon>Streptophyta</taxon>
        <taxon>Embryophyta</taxon>
        <taxon>Tracheophyta</taxon>
        <taxon>Spermatophyta</taxon>
        <taxon>Magnoliopsida</taxon>
        <taxon>eudicotyledons</taxon>
        <taxon>Gunneridae</taxon>
        <taxon>Pentapetalae</taxon>
        <taxon>rosids</taxon>
        <taxon>fabids</taxon>
        <taxon>Fabales</taxon>
        <taxon>Fabaceae</taxon>
        <taxon>Papilionoideae</taxon>
        <taxon>50 kb inversion clade</taxon>
        <taxon>NPAAA clade</taxon>
        <taxon>Hologalegina</taxon>
        <taxon>IRL clade</taxon>
        <taxon>Trifolieae</taxon>
        <taxon>Trifolium</taxon>
    </lineage>
</organism>
<sequence length="28" mass="3474">MLRFSTEDLMEQVDDFTVFVEELKDYSW</sequence>
<name>A0A392UIL4_9FABA</name>
<dbReference type="EMBL" id="LXQA010813379">
    <property type="protein sequence ID" value="MCI72220.1"/>
    <property type="molecule type" value="Genomic_DNA"/>
</dbReference>
<accession>A0A392UIL4</accession>
<reference evidence="1 2" key="1">
    <citation type="journal article" date="2018" name="Front. Plant Sci.">
        <title>Red Clover (Trifolium pratense) and Zigzag Clover (T. medium) - A Picture of Genomic Similarities and Differences.</title>
        <authorList>
            <person name="Dluhosova J."/>
            <person name="Istvanek J."/>
            <person name="Nedelnik J."/>
            <person name="Repkova J."/>
        </authorList>
    </citation>
    <scope>NUCLEOTIDE SEQUENCE [LARGE SCALE GENOMIC DNA]</scope>
    <source>
        <strain evidence="2">cv. 10/8</strain>
        <tissue evidence="1">Leaf</tissue>
    </source>
</reference>
<proteinExistence type="predicted"/>
<dbReference type="AlphaFoldDB" id="A0A392UIL4"/>
<dbReference type="Proteomes" id="UP000265520">
    <property type="component" value="Unassembled WGS sequence"/>
</dbReference>
<keyword evidence="2" id="KW-1185">Reference proteome</keyword>